<gene>
    <name evidence="1" type="ORF">CUNI_LOCUS5181</name>
</gene>
<sequence length="123" mass="13794">ECTLENAKLFLERLTETSEQQLQLFDNLLVIDETDQGKVVPKSQTTYELIRHMKSGKGSDKKMETSKLDDVSQIHKAMWTGIPSNQFYIGEKPSTLEITASVQTCKSTLAHSAAAEARIKAYE</sequence>
<name>A0A8S3YRX3_9EUPU</name>
<dbReference type="OrthoDB" id="431588at2759"/>
<organism evidence="1 2">
    <name type="scientific">Candidula unifasciata</name>
    <dbReference type="NCBI Taxonomy" id="100452"/>
    <lineage>
        <taxon>Eukaryota</taxon>
        <taxon>Metazoa</taxon>
        <taxon>Spiralia</taxon>
        <taxon>Lophotrochozoa</taxon>
        <taxon>Mollusca</taxon>
        <taxon>Gastropoda</taxon>
        <taxon>Heterobranchia</taxon>
        <taxon>Euthyneura</taxon>
        <taxon>Panpulmonata</taxon>
        <taxon>Eupulmonata</taxon>
        <taxon>Stylommatophora</taxon>
        <taxon>Helicina</taxon>
        <taxon>Helicoidea</taxon>
        <taxon>Geomitridae</taxon>
        <taxon>Candidula</taxon>
    </lineage>
</organism>
<reference evidence="1" key="1">
    <citation type="submission" date="2021-04" db="EMBL/GenBank/DDBJ databases">
        <authorList>
            <consortium name="Molecular Ecology Group"/>
        </authorList>
    </citation>
    <scope>NUCLEOTIDE SEQUENCE</scope>
</reference>
<comment type="caution">
    <text evidence="1">The sequence shown here is derived from an EMBL/GenBank/DDBJ whole genome shotgun (WGS) entry which is preliminary data.</text>
</comment>
<feature type="non-terminal residue" evidence="1">
    <location>
        <position position="123"/>
    </location>
</feature>
<protein>
    <submittedName>
        <fullName evidence="1">Uncharacterized protein</fullName>
    </submittedName>
</protein>
<accession>A0A8S3YRX3</accession>
<feature type="non-terminal residue" evidence="1">
    <location>
        <position position="1"/>
    </location>
</feature>
<dbReference type="EMBL" id="CAJHNH020000746">
    <property type="protein sequence ID" value="CAG5119623.1"/>
    <property type="molecule type" value="Genomic_DNA"/>
</dbReference>
<dbReference type="AlphaFoldDB" id="A0A8S3YRX3"/>
<proteinExistence type="predicted"/>
<dbReference type="Proteomes" id="UP000678393">
    <property type="component" value="Unassembled WGS sequence"/>
</dbReference>
<keyword evidence="2" id="KW-1185">Reference proteome</keyword>
<evidence type="ECO:0000313" key="1">
    <source>
        <dbReference type="EMBL" id="CAG5119623.1"/>
    </source>
</evidence>
<evidence type="ECO:0000313" key="2">
    <source>
        <dbReference type="Proteomes" id="UP000678393"/>
    </source>
</evidence>